<dbReference type="STRING" id="484498.SAMN05421686_103121"/>
<comment type="similarity">
    <text evidence="3">Belongs to the acyl-CoA dehydrogenase family.</text>
</comment>
<comment type="catalytic activity">
    <reaction evidence="11">
        <text>a long-chain 2,3-saturated fatty acyl-CoA + oxidized [electron-transfer flavoprotein] + H(+) = a long-chain (2E)-enoyl-CoA + reduced [electron-transfer flavoprotein]</text>
        <dbReference type="Rhea" id="RHEA:17721"/>
        <dbReference type="Rhea" id="RHEA-COMP:10685"/>
        <dbReference type="Rhea" id="RHEA-COMP:10686"/>
        <dbReference type="ChEBI" id="CHEBI:15378"/>
        <dbReference type="ChEBI" id="CHEBI:57692"/>
        <dbReference type="ChEBI" id="CHEBI:58307"/>
        <dbReference type="ChEBI" id="CHEBI:83721"/>
        <dbReference type="ChEBI" id="CHEBI:83727"/>
        <dbReference type="EC" id="1.3.8.8"/>
    </reaction>
</comment>
<dbReference type="GO" id="GO:0050660">
    <property type="term" value="F:flavin adenine dinucleotide binding"/>
    <property type="evidence" value="ECO:0007669"/>
    <property type="project" value="InterPro"/>
</dbReference>
<feature type="domain" description="Acyl-CoA dehydrogenase/oxidase N-terminal" evidence="15">
    <location>
        <begin position="128"/>
        <end position="234"/>
    </location>
</feature>
<comment type="cofactor">
    <cofactor evidence="1">
        <name>FAD</name>
        <dbReference type="ChEBI" id="CHEBI:57692"/>
    </cofactor>
</comment>
<dbReference type="Pfam" id="PF02770">
    <property type="entry name" value="Acyl-CoA_dh_M"/>
    <property type="match status" value="1"/>
</dbReference>
<reference evidence="18" key="1">
    <citation type="submission" date="2017-01" db="EMBL/GenBank/DDBJ databases">
        <authorList>
            <person name="Varghese N."/>
            <person name="Submissions S."/>
        </authorList>
    </citation>
    <scope>NUCLEOTIDE SEQUENCE [LARGE SCALE GENOMIC DNA]</scope>
    <source>
        <strain evidence="18">DSM 24913</strain>
    </source>
</reference>
<dbReference type="Gene3D" id="1.20.140.10">
    <property type="entry name" value="Butyryl-CoA Dehydrogenase, subunit A, domain 3"/>
    <property type="match status" value="1"/>
</dbReference>
<sequence length="823" mass="90486">MFLITLLSVLVAFAAVMYFNPGLLIGSAIFTAVWLTTGLITPAMVHPVTLVILAGVLALLNVPQLRRAVLTKSAYKTISGVMPQMSQTESEALEAGTTWWDADLFQGKPDWEKFSSITMPTLTKKEQSFIDNEVEELCGMLDEWEIHHYRKDLPPEAWQFLKDKGFFSLIIPEEYGGKHFSPYAQSRIMSKIASRSITGAVTAMVPNSLGPGELLAKYGTDEQKKRWLPGLAKGTEIPCFGLTGPEVGSDAGSIPDLGIVCKGEHDGKEVLGIRLNFAKRWITLAPVATVIGLAFKLRDPDGLLGDPDTQDYGITCALIPADHEGVEIGRRHYPGAPFMNGPINGEDVFIPVDWIIGGPEMAGKGWRMLIECLGAGRGVSLPALATASGEVGYRMTGAFGKIRRQFKTEVGKFEGVQEATSQIAILGYTLEAMRHLVTKSLESGTPSVITAMAKYHATEMMRTLINHGMDVAGGRAIQLGPRNFMALPYQSVPIAITVEGANILTRSLMIFGQGSMRCHPYLFDVIQTLQTDDKKQGLKDFDRLFFALAGNSISRTMRAFVLGLSGNRLANAPEKADSFTKEWYQRIDRMSAALASSADLALGVLGGDLKRRELLSARLGDVHSQLFMACSILKYYENQPASTAEKVHARASLHQALYTAQEALFDFYDNFTVPGIAGVFKRLAFPYGRILKKPDDDQLRALGDLIMEDNPVRQKFGQFIHNSLEPSDAFGRVESTYQKLLTVEDAWGKYNKAESRGKLAGDDIDARLSSAVSQNIITQEEADNIREYDKQRYDALLTDAFEKSFFERAEVEVKDPAADANVS</sequence>
<dbReference type="Proteomes" id="UP000185639">
    <property type="component" value="Unassembled WGS sequence"/>
</dbReference>
<dbReference type="EC" id="1.3.8.7" evidence="4"/>
<dbReference type="Gene3D" id="2.40.110.10">
    <property type="entry name" value="Butyryl-CoA Dehydrogenase, subunit A, domain 2"/>
    <property type="match status" value="1"/>
</dbReference>
<evidence type="ECO:0000259" key="15">
    <source>
        <dbReference type="Pfam" id="PF02771"/>
    </source>
</evidence>
<comment type="pathway">
    <text evidence="2">Lipid metabolism; fatty acid beta-oxidation.</text>
</comment>
<organism evidence="17 18">
    <name type="scientific">Thalassolituus maritimus</name>
    <dbReference type="NCBI Taxonomy" id="484498"/>
    <lineage>
        <taxon>Bacteria</taxon>
        <taxon>Pseudomonadati</taxon>
        <taxon>Pseudomonadota</taxon>
        <taxon>Gammaproteobacteria</taxon>
        <taxon>Oceanospirillales</taxon>
        <taxon>Oceanospirillaceae</taxon>
        <taxon>Thalassolituus</taxon>
    </lineage>
</organism>
<dbReference type="Pfam" id="PF02771">
    <property type="entry name" value="Acyl-CoA_dh_N"/>
    <property type="match status" value="1"/>
</dbReference>
<evidence type="ECO:0000256" key="10">
    <source>
        <dbReference type="ARBA" id="ARBA00047882"/>
    </source>
</evidence>
<comment type="catalytic activity">
    <reaction evidence="10">
        <text>a medium-chain 2,3-saturated fatty acyl-CoA + oxidized [electron-transfer flavoprotein] + H(+) = a medium-chain (2E)-enoyl-CoA + reduced [electron-transfer flavoprotein]</text>
        <dbReference type="Rhea" id="RHEA:14477"/>
        <dbReference type="Rhea" id="RHEA-COMP:10685"/>
        <dbReference type="Rhea" id="RHEA-COMP:10686"/>
        <dbReference type="ChEBI" id="CHEBI:15378"/>
        <dbReference type="ChEBI" id="CHEBI:57692"/>
        <dbReference type="ChEBI" id="CHEBI:58307"/>
        <dbReference type="ChEBI" id="CHEBI:83723"/>
        <dbReference type="ChEBI" id="CHEBI:83726"/>
        <dbReference type="EC" id="1.3.8.7"/>
    </reaction>
</comment>
<dbReference type="GO" id="GO:0004466">
    <property type="term" value="F:long-chain fatty acyl-CoA dehydrogenase activity"/>
    <property type="evidence" value="ECO:0007669"/>
    <property type="project" value="UniProtKB-EC"/>
</dbReference>
<evidence type="ECO:0000259" key="14">
    <source>
        <dbReference type="Pfam" id="PF02770"/>
    </source>
</evidence>
<protein>
    <recommendedName>
        <fullName evidence="6">Acyl-coenzyme A dehydrogenase</fullName>
        <ecNumber evidence="4">1.3.8.7</ecNumber>
        <ecNumber evidence="5">1.3.8.8</ecNumber>
    </recommendedName>
</protein>
<keyword evidence="12" id="KW-0472">Membrane</keyword>
<evidence type="ECO:0000256" key="9">
    <source>
        <dbReference type="ARBA" id="ARBA00023002"/>
    </source>
</evidence>
<keyword evidence="12" id="KW-0812">Transmembrane</keyword>
<dbReference type="AlphaFoldDB" id="A0A1N7KVU6"/>
<evidence type="ECO:0000313" key="17">
    <source>
        <dbReference type="EMBL" id="SIS65684.1"/>
    </source>
</evidence>
<dbReference type="InterPro" id="IPR015396">
    <property type="entry name" value="FadE_C"/>
</dbReference>
<dbReference type="Gene3D" id="1.10.540.10">
    <property type="entry name" value="Acyl-CoA dehydrogenase/oxidase, N-terminal domain"/>
    <property type="match status" value="1"/>
</dbReference>
<dbReference type="InterPro" id="IPR009100">
    <property type="entry name" value="AcylCoA_DH/oxidase_NM_dom_sf"/>
</dbReference>
<dbReference type="InterPro" id="IPR006091">
    <property type="entry name" value="Acyl-CoA_Oxase/DH_mid-dom"/>
</dbReference>
<dbReference type="GO" id="GO:0070991">
    <property type="term" value="F:medium-chain fatty acyl-CoA dehydrogenase activity"/>
    <property type="evidence" value="ECO:0007669"/>
    <property type="project" value="UniProtKB-EC"/>
</dbReference>
<feature type="transmembrane region" description="Helical" evidence="12">
    <location>
        <begin position="48"/>
        <end position="65"/>
    </location>
</feature>
<dbReference type="FunFam" id="1.10.540.10:FF:000004">
    <property type="entry name" value="Acyl-CoA dehydrogenase"/>
    <property type="match status" value="1"/>
</dbReference>
<dbReference type="EMBL" id="FTOH01000003">
    <property type="protein sequence ID" value="SIS65684.1"/>
    <property type="molecule type" value="Genomic_DNA"/>
</dbReference>
<dbReference type="OrthoDB" id="9770681at2"/>
<feature type="domain" description="Acyl-CoA dehydrogenase C-terminal bacterial-type" evidence="16">
    <location>
        <begin position="516"/>
        <end position="801"/>
    </location>
</feature>
<evidence type="ECO:0000256" key="2">
    <source>
        <dbReference type="ARBA" id="ARBA00005005"/>
    </source>
</evidence>
<dbReference type="NCBIfam" id="NF009586">
    <property type="entry name" value="PRK13026.1"/>
    <property type="match status" value="1"/>
</dbReference>
<keyword evidence="18" id="KW-1185">Reference proteome</keyword>
<dbReference type="Pfam" id="PF09317">
    <property type="entry name" value="ACDH_C"/>
    <property type="match status" value="1"/>
</dbReference>
<keyword evidence="12" id="KW-1133">Transmembrane helix</keyword>
<dbReference type="RefSeq" id="WP_076514668.1">
    <property type="nucleotide sequence ID" value="NZ_FTOH01000003.1"/>
</dbReference>
<dbReference type="InterPro" id="IPR009075">
    <property type="entry name" value="AcylCo_DH/oxidase_C"/>
</dbReference>
<evidence type="ECO:0000313" key="18">
    <source>
        <dbReference type="Proteomes" id="UP000185639"/>
    </source>
</evidence>
<dbReference type="InterPro" id="IPR036250">
    <property type="entry name" value="AcylCo_DH-like_C"/>
</dbReference>
<evidence type="ECO:0000256" key="1">
    <source>
        <dbReference type="ARBA" id="ARBA00001974"/>
    </source>
</evidence>
<evidence type="ECO:0000256" key="12">
    <source>
        <dbReference type="SAM" id="Phobius"/>
    </source>
</evidence>
<evidence type="ECO:0000256" key="11">
    <source>
        <dbReference type="ARBA" id="ARBA00049247"/>
    </source>
</evidence>
<dbReference type="SUPFAM" id="SSF56645">
    <property type="entry name" value="Acyl-CoA dehydrogenase NM domain-like"/>
    <property type="match status" value="1"/>
</dbReference>
<dbReference type="SUPFAM" id="SSF47203">
    <property type="entry name" value="Acyl-CoA dehydrogenase C-terminal domain-like"/>
    <property type="match status" value="1"/>
</dbReference>
<gene>
    <name evidence="17" type="ORF">SAMN05421686_103121</name>
</gene>
<keyword evidence="8" id="KW-0274">FAD</keyword>
<keyword evidence="7" id="KW-0285">Flavoprotein</keyword>
<dbReference type="InterPro" id="IPR037069">
    <property type="entry name" value="AcylCoA_DH/ox_N_sf"/>
</dbReference>
<evidence type="ECO:0000256" key="6">
    <source>
        <dbReference type="ARBA" id="ARBA00020144"/>
    </source>
</evidence>
<name>A0A1N7KVU6_9GAMM</name>
<dbReference type="Pfam" id="PF00441">
    <property type="entry name" value="Acyl-CoA_dh_1"/>
    <property type="match status" value="1"/>
</dbReference>
<evidence type="ECO:0000259" key="16">
    <source>
        <dbReference type="Pfam" id="PF09317"/>
    </source>
</evidence>
<evidence type="ECO:0000256" key="5">
    <source>
        <dbReference type="ARBA" id="ARBA00012040"/>
    </source>
</evidence>
<evidence type="ECO:0000256" key="3">
    <source>
        <dbReference type="ARBA" id="ARBA00009347"/>
    </source>
</evidence>
<dbReference type="InterPro" id="IPR013786">
    <property type="entry name" value="AcylCoA_DH/ox_N"/>
</dbReference>
<dbReference type="InterPro" id="IPR046373">
    <property type="entry name" value="Acyl-CoA_Oxase/DH_mid-dom_sf"/>
</dbReference>
<dbReference type="PANTHER" id="PTHR48083">
    <property type="entry name" value="MEDIUM-CHAIN SPECIFIC ACYL-COA DEHYDROGENASE, MITOCHONDRIAL-RELATED"/>
    <property type="match status" value="1"/>
</dbReference>
<dbReference type="NCBIfam" id="NF007000">
    <property type="entry name" value="PRK09463.1"/>
    <property type="match status" value="1"/>
</dbReference>
<keyword evidence="9" id="KW-0560">Oxidoreductase</keyword>
<dbReference type="GO" id="GO:0033539">
    <property type="term" value="P:fatty acid beta-oxidation using acyl-CoA dehydrogenase"/>
    <property type="evidence" value="ECO:0007669"/>
    <property type="project" value="InterPro"/>
</dbReference>
<dbReference type="InterPro" id="IPR050741">
    <property type="entry name" value="Acyl-CoA_dehydrogenase"/>
</dbReference>
<dbReference type="EC" id="1.3.8.8" evidence="5"/>
<feature type="domain" description="Acyl-CoA oxidase/dehydrogenase middle" evidence="14">
    <location>
        <begin position="239"/>
        <end position="332"/>
    </location>
</feature>
<proteinExistence type="inferred from homology"/>
<dbReference type="PANTHER" id="PTHR48083:SF33">
    <property type="entry name" value="ACYL-COENZYME A DEHYDROGENASE"/>
    <property type="match status" value="1"/>
</dbReference>
<evidence type="ECO:0000256" key="7">
    <source>
        <dbReference type="ARBA" id="ARBA00022630"/>
    </source>
</evidence>
<dbReference type="UniPathway" id="UPA00659"/>
<evidence type="ECO:0000256" key="4">
    <source>
        <dbReference type="ARBA" id="ARBA00012033"/>
    </source>
</evidence>
<feature type="domain" description="Acyl-CoA dehydrogenase/oxidase C-terminal" evidence="13">
    <location>
        <begin position="363"/>
        <end position="502"/>
    </location>
</feature>
<evidence type="ECO:0000259" key="13">
    <source>
        <dbReference type="Pfam" id="PF00441"/>
    </source>
</evidence>
<dbReference type="GO" id="GO:0005737">
    <property type="term" value="C:cytoplasm"/>
    <property type="evidence" value="ECO:0007669"/>
    <property type="project" value="TreeGrafter"/>
</dbReference>
<accession>A0A1N7KVU6</accession>
<evidence type="ECO:0000256" key="8">
    <source>
        <dbReference type="ARBA" id="ARBA00022827"/>
    </source>
</evidence>